<dbReference type="Gene3D" id="1.10.287.110">
    <property type="entry name" value="DnaJ domain"/>
    <property type="match status" value="1"/>
</dbReference>
<evidence type="ECO:0000256" key="1">
    <source>
        <dbReference type="ARBA" id="ARBA00023186"/>
    </source>
</evidence>
<dbReference type="PANTHER" id="PTHR44360">
    <property type="entry name" value="DNAJ HOMOLOG SUBFAMILY B MEMBER 9"/>
    <property type="match status" value="1"/>
</dbReference>
<dbReference type="PROSITE" id="PS00636">
    <property type="entry name" value="DNAJ_1"/>
    <property type="match status" value="1"/>
</dbReference>
<comment type="caution">
    <text evidence="3">The sequence shown here is derived from an EMBL/GenBank/DDBJ whole genome shotgun (WGS) entry which is preliminary data.</text>
</comment>
<accession>A0ABP7SR09</accession>
<dbReference type="SUPFAM" id="SSF46565">
    <property type="entry name" value="Chaperone J-domain"/>
    <property type="match status" value="1"/>
</dbReference>
<gene>
    <name evidence="3" type="ORF">GCM10022212_07350</name>
</gene>
<dbReference type="InterPro" id="IPR018253">
    <property type="entry name" value="DnaJ_domain_CS"/>
</dbReference>
<dbReference type="InterPro" id="IPR051948">
    <property type="entry name" value="Hsp70_co-chaperone_J-domain"/>
</dbReference>
<dbReference type="Proteomes" id="UP001501353">
    <property type="component" value="Unassembled WGS sequence"/>
</dbReference>
<dbReference type="InterPro" id="IPR036869">
    <property type="entry name" value="J_dom_sf"/>
</dbReference>
<dbReference type="Pfam" id="PF00226">
    <property type="entry name" value="DnaJ"/>
    <property type="match status" value="1"/>
</dbReference>
<dbReference type="SMART" id="SM00271">
    <property type="entry name" value="DnaJ"/>
    <property type="match status" value="1"/>
</dbReference>
<proteinExistence type="predicted"/>
<name>A0ABP7SR09_9BURK</name>
<reference evidence="4" key="1">
    <citation type="journal article" date="2019" name="Int. J. Syst. Evol. Microbiol.">
        <title>The Global Catalogue of Microorganisms (GCM) 10K type strain sequencing project: providing services to taxonomists for standard genome sequencing and annotation.</title>
        <authorList>
            <consortium name="The Broad Institute Genomics Platform"/>
            <consortium name="The Broad Institute Genome Sequencing Center for Infectious Disease"/>
            <person name="Wu L."/>
            <person name="Ma J."/>
        </authorList>
    </citation>
    <scope>NUCLEOTIDE SEQUENCE [LARGE SCALE GENOMIC DNA]</scope>
    <source>
        <strain evidence="4">JCM 16673</strain>
    </source>
</reference>
<dbReference type="PANTHER" id="PTHR44360:SF1">
    <property type="entry name" value="DNAJ HOMOLOG SUBFAMILY B MEMBER 9"/>
    <property type="match status" value="1"/>
</dbReference>
<dbReference type="RefSeq" id="WP_344761878.1">
    <property type="nucleotide sequence ID" value="NZ_BAAAZE010000005.1"/>
</dbReference>
<feature type="domain" description="J" evidence="2">
    <location>
        <begin position="3"/>
        <end position="67"/>
    </location>
</feature>
<evidence type="ECO:0000313" key="3">
    <source>
        <dbReference type="EMBL" id="GAA4015166.1"/>
    </source>
</evidence>
<dbReference type="EMBL" id="BAAAZE010000005">
    <property type="protein sequence ID" value="GAA4015166.1"/>
    <property type="molecule type" value="Genomic_DNA"/>
</dbReference>
<organism evidence="3 4">
    <name type="scientific">Actimicrobium antarcticum</name>
    <dbReference type="NCBI Taxonomy" id="1051899"/>
    <lineage>
        <taxon>Bacteria</taxon>
        <taxon>Pseudomonadati</taxon>
        <taxon>Pseudomonadota</taxon>
        <taxon>Betaproteobacteria</taxon>
        <taxon>Burkholderiales</taxon>
        <taxon>Oxalobacteraceae</taxon>
        <taxon>Actimicrobium</taxon>
    </lineage>
</organism>
<dbReference type="PRINTS" id="PR00625">
    <property type="entry name" value="JDOMAIN"/>
</dbReference>
<dbReference type="PROSITE" id="PS50076">
    <property type="entry name" value="DNAJ_2"/>
    <property type="match status" value="1"/>
</dbReference>
<sequence length="92" mass="10488">MKNYYAVLGLDSDASSAAIKNAYRKKASEFHPDRNTAADAADKFRDVQEAYDLLADDAKRSAYDESRHRSLLENPLEAAEEIWKTYMNKVLQ</sequence>
<evidence type="ECO:0000259" key="2">
    <source>
        <dbReference type="PROSITE" id="PS50076"/>
    </source>
</evidence>
<keyword evidence="4" id="KW-1185">Reference proteome</keyword>
<protein>
    <recommendedName>
        <fullName evidence="2">J domain-containing protein</fullName>
    </recommendedName>
</protein>
<keyword evidence="1" id="KW-0143">Chaperone</keyword>
<dbReference type="InterPro" id="IPR001623">
    <property type="entry name" value="DnaJ_domain"/>
</dbReference>
<dbReference type="CDD" id="cd06257">
    <property type="entry name" value="DnaJ"/>
    <property type="match status" value="1"/>
</dbReference>
<evidence type="ECO:0000313" key="4">
    <source>
        <dbReference type="Proteomes" id="UP001501353"/>
    </source>
</evidence>